<dbReference type="RefSeq" id="XP_001595082.1">
    <property type="nucleotide sequence ID" value="XM_001595032.1"/>
</dbReference>
<evidence type="ECO:0000313" key="2">
    <source>
        <dbReference type="Proteomes" id="UP000001312"/>
    </source>
</evidence>
<organism evidence="1 2">
    <name type="scientific">Sclerotinia sclerotiorum (strain ATCC 18683 / 1980 / Ss-1)</name>
    <name type="common">White mold</name>
    <name type="synonym">Whetzelinia sclerotiorum</name>
    <dbReference type="NCBI Taxonomy" id="665079"/>
    <lineage>
        <taxon>Eukaryota</taxon>
        <taxon>Fungi</taxon>
        <taxon>Dikarya</taxon>
        <taxon>Ascomycota</taxon>
        <taxon>Pezizomycotina</taxon>
        <taxon>Leotiomycetes</taxon>
        <taxon>Helotiales</taxon>
        <taxon>Sclerotiniaceae</taxon>
        <taxon>Sclerotinia</taxon>
    </lineage>
</organism>
<reference evidence="2" key="1">
    <citation type="journal article" date="2011" name="PLoS Genet.">
        <title>Genomic analysis of the necrotrophic fungal pathogens Sclerotinia sclerotiorum and Botrytis cinerea.</title>
        <authorList>
            <person name="Amselem J."/>
            <person name="Cuomo C.A."/>
            <person name="van Kan J.A."/>
            <person name="Viaud M."/>
            <person name="Benito E.P."/>
            <person name="Couloux A."/>
            <person name="Coutinho P.M."/>
            <person name="de Vries R.P."/>
            <person name="Dyer P.S."/>
            <person name="Fillinger S."/>
            <person name="Fournier E."/>
            <person name="Gout L."/>
            <person name="Hahn M."/>
            <person name="Kohn L."/>
            <person name="Lapalu N."/>
            <person name="Plummer K.M."/>
            <person name="Pradier J.M."/>
            <person name="Quevillon E."/>
            <person name="Sharon A."/>
            <person name="Simon A."/>
            <person name="ten Have A."/>
            <person name="Tudzynski B."/>
            <person name="Tudzynski P."/>
            <person name="Wincker P."/>
            <person name="Andrew M."/>
            <person name="Anthouard V."/>
            <person name="Beever R.E."/>
            <person name="Beffa R."/>
            <person name="Benoit I."/>
            <person name="Bouzid O."/>
            <person name="Brault B."/>
            <person name="Chen Z."/>
            <person name="Choquer M."/>
            <person name="Collemare J."/>
            <person name="Cotton P."/>
            <person name="Danchin E.G."/>
            <person name="Da Silva C."/>
            <person name="Gautier A."/>
            <person name="Giraud C."/>
            <person name="Giraud T."/>
            <person name="Gonzalez C."/>
            <person name="Grossetete S."/>
            <person name="Guldener U."/>
            <person name="Henrissat B."/>
            <person name="Howlett B.J."/>
            <person name="Kodira C."/>
            <person name="Kretschmer M."/>
            <person name="Lappartient A."/>
            <person name="Leroch M."/>
            <person name="Levis C."/>
            <person name="Mauceli E."/>
            <person name="Neuveglise C."/>
            <person name="Oeser B."/>
            <person name="Pearson M."/>
            <person name="Poulain J."/>
            <person name="Poussereau N."/>
            <person name="Quesneville H."/>
            <person name="Rascle C."/>
            <person name="Schumacher J."/>
            <person name="Segurens B."/>
            <person name="Sexton A."/>
            <person name="Silva E."/>
            <person name="Sirven C."/>
            <person name="Soanes D.M."/>
            <person name="Talbot N.J."/>
            <person name="Templeton M."/>
            <person name="Yandava C."/>
            <person name="Yarden O."/>
            <person name="Zeng Q."/>
            <person name="Rollins J.A."/>
            <person name="Lebrun M.H."/>
            <person name="Dickman M."/>
        </authorList>
    </citation>
    <scope>NUCLEOTIDE SEQUENCE [LARGE SCALE GENOMIC DNA]</scope>
    <source>
        <strain evidence="2">ATCC 18683 / 1980 / Ss-1</strain>
    </source>
</reference>
<gene>
    <name evidence="1" type="ORF">SS1G_03170</name>
</gene>
<sequence>MASEWKQSVRHPSHSQVSGSFVCTAGIRFTGAGNLAEHLAVGYMCFAESRQWTNCTVVSSVRRHRRGVPSLATR</sequence>
<dbReference type="AlphaFoldDB" id="A7ECY1"/>
<evidence type="ECO:0000313" key="1">
    <source>
        <dbReference type="EMBL" id="EDO00697.1"/>
    </source>
</evidence>
<keyword evidence="2" id="KW-1185">Reference proteome</keyword>
<accession>A7ECY1</accession>
<dbReference type="InParanoid" id="A7ECY1"/>
<dbReference type="GeneID" id="5491316"/>
<dbReference type="EMBL" id="CH476624">
    <property type="protein sequence ID" value="EDO00697.1"/>
    <property type="molecule type" value="Genomic_DNA"/>
</dbReference>
<dbReference type="KEGG" id="ssl:SS1G_03170"/>
<dbReference type="HOGENOM" id="CLU_2689291_0_0_1"/>
<proteinExistence type="predicted"/>
<dbReference type="Proteomes" id="UP000001312">
    <property type="component" value="Unassembled WGS sequence"/>
</dbReference>
<protein>
    <submittedName>
        <fullName evidence="1">Uncharacterized protein</fullName>
    </submittedName>
</protein>
<name>A7ECY1_SCLS1</name>